<evidence type="ECO:0000256" key="1">
    <source>
        <dbReference type="SAM" id="MobiDB-lite"/>
    </source>
</evidence>
<reference evidence="2 3" key="1">
    <citation type="submission" date="2024-07" db="EMBL/GenBank/DDBJ databases">
        <title>Section-level genome sequencing and comparative genomics of Aspergillus sections Usti and Cavernicolus.</title>
        <authorList>
            <consortium name="Lawrence Berkeley National Laboratory"/>
            <person name="Nybo J.L."/>
            <person name="Vesth T.C."/>
            <person name="Theobald S."/>
            <person name="Frisvad J.C."/>
            <person name="Larsen T.O."/>
            <person name="Kjaerboelling I."/>
            <person name="Rothschild-Mancinelli K."/>
            <person name="Lyhne E.K."/>
            <person name="Kogle M.E."/>
            <person name="Barry K."/>
            <person name="Clum A."/>
            <person name="Na H."/>
            <person name="Ledsgaard L."/>
            <person name="Lin J."/>
            <person name="Lipzen A."/>
            <person name="Kuo A."/>
            <person name="Riley R."/>
            <person name="Mondo S."/>
            <person name="Labutti K."/>
            <person name="Haridas S."/>
            <person name="Pangalinan J."/>
            <person name="Salamov A.A."/>
            <person name="Simmons B.A."/>
            <person name="Magnuson J.K."/>
            <person name="Chen J."/>
            <person name="Drula E."/>
            <person name="Henrissat B."/>
            <person name="Wiebenga A."/>
            <person name="Lubbers R.J."/>
            <person name="Gomes A.C."/>
            <person name="Makela M.R."/>
            <person name="Stajich J."/>
            <person name="Grigoriev I.V."/>
            <person name="Mortensen U.H."/>
            <person name="De Vries R.P."/>
            <person name="Baker S.E."/>
            <person name="Andersen M.R."/>
        </authorList>
    </citation>
    <scope>NUCLEOTIDE SEQUENCE [LARGE SCALE GENOMIC DNA]</scope>
    <source>
        <strain evidence="2 3">CBS 209.92</strain>
    </source>
</reference>
<proteinExistence type="predicted"/>
<keyword evidence="3" id="KW-1185">Reference proteome</keyword>
<feature type="region of interest" description="Disordered" evidence="1">
    <location>
        <begin position="1"/>
        <end position="22"/>
    </location>
</feature>
<dbReference type="Proteomes" id="UP001610563">
    <property type="component" value="Unassembled WGS sequence"/>
</dbReference>
<comment type="caution">
    <text evidence="2">The sequence shown here is derived from an EMBL/GenBank/DDBJ whole genome shotgun (WGS) entry which is preliminary data.</text>
</comment>
<evidence type="ECO:0000313" key="2">
    <source>
        <dbReference type="EMBL" id="KAL2783994.1"/>
    </source>
</evidence>
<gene>
    <name evidence="2" type="ORF">BJX66DRAFT_317501</name>
</gene>
<evidence type="ECO:0008006" key="4">
    <source>
        <dbReference type="Google" id="ProtNLM"/>
    </source>
</evidence>
<dbReference type="EMBL" id="JBFTWV010000200">
    <property type="protein sequence ID" value="KAL2783994.1"/>
    <property type="molecule type" value="Genomic_DNA"/>
</dbReference>
<organism evidence="2 3">
    <name type="scientific">Aspergillus keveii</name>
    <dbReference type="NCBI Taxonomy" id="714993"/>
    <lineage>
        <taxon>Eukaryota</taxon>
        <taxon>Fungi</taxon>
        <taxon>Dikarya</taxon>
        <taxon>Ascomycota</taxon>
        <taxon>Pezizomycotina</taxon>
        <taxon>Eurotiomycetes</taxon>
        <taxon>Eurotiomycetidae</taxon>
        <taxon>Eurotiales</taxon>
        <taxon>Aspergillaceae</taxon>
        <taxon>Aspergillus</taxon>
        <taxon>Aspergillus subgen. Nidulantes</taxon>
    </lineage>
</organism>
<name>A0ABR4FL69_9EURO</name>
<evidence type="ECO:0000313" key="3">
    <source>
        <dbReference type="Proteomes" id="UP001610563"/>
    </source>
</evidence>
<protein>
    <recommendedName>
        <fullName evidence="4">Thioesterase family protein</fullName>
    </recommendedName>
</protein>
<accession>A0ABR4FL69</accession>
<sequence>MSSFHEPTDIHALPQGSCASAPSTGTEASSGFIWSPLELYDSNSSYAAAKFRLPSDARLGEGNCILNILIHKIVAPFFPPECIQNINITYYHLDEVQPGKLLHLTAHLEKEGVVRADISSSYGSRVACAQVFRAYDFKGKTPVRRTSEKKSLRSPIILDAQPNRRVMRATSLIPTERHARGKDPVNGFDYLNLNI</sequence>